<evidence type="ECO:0000313" key="1">
    <source>
        <dbReference type="EMBL" id="GFN74843.1"/>
    </source>
</evidence>
<organism evidence="1 2">
    <name type="scientific">Plakobranchus ocellatus</name>
    <dbReference type="NCBI Taxonomy" id="259542"/>
    <lineage>
        <taxon>Eukaryota</taxon>
        <taxon>Metazoa</taxon>
        <taxon>Spiralia</taxon>
        <taxon>Lophotrochozoa</taxon>
        <taxon>Mollusca</taxon>
        <taxon>Gastropoda</taxon>
        <taxon>Heterobranchia</taxon>
        <taxon>Euthyneura</taxon>
        <taxon>Panpulmonata</taxon>
        <taxon>Sacoglossa</taxon>
        <taxon>Placobranchoidea</taxon>
        <taxon>Plakobranchidae</taxon>
        <taxon>Plakobranchus</taxon>
    </lineage>
</organism>
<accession>A0AAV3XYJ6</accession>
<dbReference type="Proteomes" id="UP000735302">
    <property type="component" value="Unassembled WGS sequence"/>
</dbReference>
<keyword evidence="2" id="KW-1185">Reference proteome</keyword>
<name>A0AAV3XYJ6_9GAST</name>
<sequence length="107" mass="12403">MHSDFHRYQRNHRHRHRYNDYINPTNHSLTTGRNYWTSPAILTNSTNGALSQQQSTFLEYPFQQPSTTAAMPLPDYHASSATGLSTAGLHTQLPTRYFSRYIERTES</sequence>
<evidence type="ECO:0000313" key="2">
    <source>
        <dbReference type="Proteomes" id="UP000735302"/>
    </source>
</evidence>
<proteinExistence type="predicted"/>
<dbReference type="EMBL" id="BLXT01000167">
    <property type="protein sequence ID" value="GFN74843.1"/>
    <property type="molecule type" value="Genomic_DNA"/>
</dbReference>
<dbReference type="AlphaFoldDB" id="A0AAV3XYJ6"/>
<protein>
    <submittedName>
        <fullName evidence="1">Uncharacterized protein</fullName>
    </submittedName>
</protein>
<reference evidence="1 2" key="1">
    <citation type="journal article" date="2021" name="Elife">
        <title>Chloroplast acquisition without the gene transfer in kleptoplastic sea slugs, Plakobranchus ocellatus.</title>
        <authorList>
            <person name="Maeda T."/>
            <person name="Takahashi S."/>
            <person name="Yoshida T."/>
            <person name="Shimamura S."/>
            <person name="Takaki Y."/>
            <person name="Nagai Y."/>
            <person name="Toyoda A."/>
            <person name="Suzuki Y."/>
            <person name="Arimoto A."/>
            <person name="Ishii H."/>
            <person name="Satoh N."/>
            <person name="Nishiyama T."/>
            <person name="Hasebe M."/>
            <person name="Maruyama T."/>
            <person name="Minagawa J."/>
            <person name="Obokata J."/>
            <person name="Shigenobu S."/>
        </authorList>
    </citation>
    <scope>NUCLEOTIDE SEQUENCE [LARGE SCALE GENOMIC DNA]</scope>
</reference>
<gene>
    <name evidence="1" type="ORF">PoB_000134900</name>
</gene>
<comment type="caution">
    <text evidence="1">The sequence shown here is derived from an EMBL/GenBank/DDBJ whole genome shotgun (WGS) entry which is preliminary data.</text>
</comment>